<dbReference type="AlphaFoldDB" id="A0A6C0AU72"/>
<dbReference type="InterPro" id="IPR036770">
    <property type="entry name" value="Ankyrin_rpt-contain_sf"/>
</dbReference>
<dbReference type="EMBL" id="MN740864">
    <property type="protein sequence ID" value="QHS82910.1"/>
    <property type="molecule type" value="Genomic_DNA"/>
</dbReference>
<dbReference type="Gene3D" id="1.25.40.20">
    <property type="entry name" value="Ankyrin repeat-containing domain"/>
    <property type="match status" value="1"/>
</dbReference>
<protein>
    <submittedName>
        <fullName evidence="1">Uncharacterized protein</fullName>
    </submittedName>
</protein>
<accession>A0A6C0AU72</accession>
<reference evidence="1" key="1">
    <citation type="journal article" date="2020" name="Nature">
        <title>Giant virus diversity and host interactions through global metagenomics.</title>
        <authorList>
            <person name="Schulz F."/>
            <person name="Roux S."/>
            <person name="Paez-Espino D."/>
            <person name="Jungbluth S."/>
            <person name="Walsh D.A."/>
            <person name="Denef V.J."/>
            <person name="McMahon K.D."/>
            <person name="Konstantinidis K.T."/>
            <person name="Eloe-Fadrosh E.A."/>
            <person name="Kyrpides N.C."/>
            <person name="Woyke T."/>
        </authorList>
    </citation>
    <scope>NUCLEOTIDE SEQUENCE</scope>
    <source>
        <strain evidence="1">GVMAG-S-1103017-74</strain>
    </source>
</reference>
<organism evidence="1">
    <name type="scientific">viral metagenome</name>
    <dbReference type="NCBI Taxonomy" id="1070528"/>
    <lineage>
        <taxon>unclassified sequences</taxon>
        <taxon>metagenomes</taxon>
        <taxon>organismal metagenomes</taxon>
    </lineage>
</organism>
<sequence length="256" mass="28397">MSEAIGKSTFVPTREEDGTLGACPQYPPYPTWLVRACFNMPIEDDMMYLLACQQRVVNDDEEPERGDDGRVAAHYDPARAYNPEYNAVAEGVLLCAVYGHLPAMKRSLHNAALGRVLSSPSFITRKKTFLVNQAFQLACRHGQMHIVRHLMEHHGDILDTHTNHDGGFQEACEQRQVEIVRMLLQQTGKHAVPRKVVLRPQNAHAVRDALLKDVPATAPQAAPQEEADVTQDMLTAAESALDVARAVLSGLRAEQN</sequence>
<evidence type="ECO:0000313" key="1">
    <source>
        <dbReference type="EMBL" id="QHS82910.1"/>
    </source>
</evidence>
<name>A0A6C0AU72_9ZZZZ</name>
<dbReference type="SUPFAM" id="SSF48403">
    <property type="entry name" value="Ankyrin repeat"/>
    <property type="match status" value="1"/>
</dbReference>
<proteinExistence type="predicted"/>